<keyword evidence="1" id="KW-0472">Membrane</keyword>
<comment type="caution">
    <text evidence="2">The sequence shown here is derived from an EMBL/GenBank/DDBJ whole genome shotgun (WGS) entry which is preliminary data.</text>
</comment>
<dbReference type="AlphaFoldDB" id="A0A418YBG8"/>
<feature type="transmembrane region" description="Helical" evidence="1">
    <location>
        <begin position="121"/>
        <end position="142"/>
    </location>
</feature>
<keyword evidence="1" id="KW-0812">Transmembrane</keyword>
<keyword evidence="1" id="KW-1133">Transmembrane helix</keyword>
<sequence>MTLAFESYLAIGLSMAFLSLWKTYSGPAIAALLSYSYPEMLVFNLIPAMIAAFAGWKIAPVYSTLFKKRNEVVFKPKLRKFMKKWNQYGQLSMAILAPVLVGIPSYTFVSKRLNQSRLRTFGLLVLSILGWSTLAYCGFTFLDLGQYVEFETIIPTSVIEAIKQQ</sequence>
<evidence type="ECO:0000256" key="1">
    <source>
        <dbReference type="SAM" id="Phobius"/>
    </source>
</evidence>
<accession>A0A418YBG8</accession>
<gene>
    <name evidence="2" type="ORF">D1Z90_16330</name>
</gene>
<dbReference type="Proteomes" id="UP000283255">
    <property type="component" value="Unassembled WGS sequence"/>
</dbReference>
<evidence type="ECO:0000313" key="3">
    <source>
        <dbReference type="Proteomes" id="UP000283255"/>
    </source>
</evidence>
<evidence type="ECO:0000313" key="2">
    <source>
        <dbReference type="EMBL" id="RJG40321.1"/>
    </source>
</evidence>
<protein>
    <recommendedName>
        <fullName evidence="4">DedA family protein</fullName>
    </recommendedName>
</protein>
<organism evidence="2 3">
    <name type="scientific">Motilimonas pumila</name>
    <dbReference type="NCBI Taxonomy" id="2303987"/>
    <lineage>
        <taxon>Bacteria</taxon>
        <taxon>Pseudomonadati</taxon>
        <taxon>Pseudomonadota</taxon>
        <taxon>Gammaproteobacteria</taxon>
        <taxon>Alteromonadales</taxon>
        <taxon>Alteromonadales genera incertae sedis</taxon>
        <taxon>Motilimonas</taxon>
    </lineage>
</organism>
<dbReference type="EMBL" id="QZCH01000025">
    <property type="protein sequence ID" value="RJG40321.1"/>
    <property type="molecule type" value="Genomic_DNA"/>
</dbReference>
<name>A0A418YBG8_9GAMM</name>
<proteinExistence type="predicted"/>
<dbReference type="RefSeq" id="WP_119911870.1">
    <property type="nucleotide sequence ID" value="NZ_QZCH01000025.1"/>
</dbReference>
<reference evidence="2 3" key="2">
    <citation type="submission" date="2019-01" db="EMBL/GenBank/DDBJ databases">
        <title>Motilimonas pumilus sp. nov., isolated from the gut of sea cucumber (Apostichopus japonicus).</title>
        <authorList>
            <person name="Wang F.-Q."/>
            <person name="Ren L.-H."/>
            <person name="Lin Y.-W."/>
            <person name="Sun G.-H."/>
            <person name="Du Z.-J."/>
            <person name="Zhao J.-X."/>
            <person name="Liu X.-J."/>
            <person name="Liu L.-J."/>
        </authorList>
    </citation>
    <scope>NUCLEOTIDE SEQUENCE [LARGE SCALE GENOMIC DNA]</scope>
    <source>
        <strain evidence="2 3">PLHSC7-2</strain>
    </source>
</reference>
<dbReference type="OrthoDB" id="5871644at2"/>
<evidence type="ECO:0008006" key="4">
    <source>
        <dbReference type="Google" id="ProtNLM"/>
    </source>
</evidence>
<reference evidence="2 3" key="1">
    <citation type="submission" date="2018-09" db="EMBL/GenBank/DDBJ databases">
        <authorList>
            <person name="Wang F."/>
        </authorList>
    </citation>
    <scope>NUCLEOTIDE SEQUENCE [LARGE SCALE GENOMIC DNA]</scope>
    <source>
        <strain evidence="2 3">PLHSC7-2</strain>
    </source>
</reference>
<feature type="transmembrane region" description="Helical" evidence="1">
    <location>
        <begin position="87"/>
        <end position="109"/>
    </location>
</feature>
<keyword evidence="3" id="KW-1185">Reference proteome</keyword>
<feature type="transmembrane region" description="Helical" evidence="1">
    <location>
        <begin position="41"/>
        <end position="66"/>
    </location>
</feature>